<dbReference type="KEGG" id="hgi:ABY42_11335"/>
<organism evidence="1 2">
    <name type="scientific">Haloferax gibbonsii</name>
    <dbReference type="NCBI Taxonomy" id="35746"/>
    <lineage>
        <taxon>Archaea</taxon>
        <taxon>Methanobacteriati</taxon>
        <taxon>Methanobacteriota</taxon>
        <taxon>Stenosarchaea group</taxon>
        <taxon>Halobacteria</taxon>
        <taxon>Halobacteriales</taxon>
        <taxon>Haloferacaceae</taxon>
        <taxon>Haloferax</taxon>
    </lineage>
</organism>
<sequence>MFVQNSGNEVIDTEMGSTATTLPSVLELGLEVVDFVLELLHRLVLCLDEGCAAVSVHPGFLDEFVEVTAEARPFVFGFFPPFLFVLFRGEEFGSRRVFVECLEALFVVRAG</sequence>
<accession>A0A0K1IUS7</accession>
<evidence type="ECO:0000313" key="2">
    <source>
        <dbReference type="Proteomes" id="UP000066124"/>
    </source>
</evidence>
<dbReference type="EMBL" id="CP011947">
    <property type="protein sequence ID" value="AKU08292.1"/>
    <property type="molecule type" value="Genomic_DNA"/>
</dbReference>
<protein>
    <submittedName>
        <fullName evidence="1">Uncharacterized protein</fullName>
    </submittedName>
</protein>
<proteinExistence type="predicted"/>
<name>A0A0K1IUS7_HALGI</name>
<evidence type="ECO:0000313" key="1">
    <source>
        <dbReference type="EMBL" id="AKU08292.1"/>
    </source>
</evidence>
<dbReference type="Proteomes" id="UP000066124">
    <property type="component" value="Chromosome"/>
</dbReference>
<gene>
    <name evidence="1" type="ORF">ABY42_11335</name>
</gene>
<reference evidence="2" key="1">
    <citation type="journal article" date="2015" name="J. Biotechnol.">
        <title>Complete genome sequence of Haloferax gibbonsii strain ARA6, a potential producer of polyhydroxyalkanoates and halocins isolated from Araruama, Rio de Janeiro, Brasil.</title>
        <authorList>
            <person name="Pinto L.H."/>
            <person name="D'Alincourt Carvalho-Assef A.P."/>
            <person name="Vieira R.P."/>
            <person name="Clementino M.M."/>
            <person name="Albano R.M."/>
        </authorList>
    </citation>
    <scope>NUCLEOTIDE SEQUENCE [LARGE SCALE GENOMIC DNA]</scope>
    <source>
        <strain evidence="2">ARA6</strain>
    </source>
</reference>
<dbReference type="AlphaFoldDB" id="A0A0K1IUS7"/>